<dbReference type="InterPro" id="IPR012337">
    <property type="entry name" value="RNaseH-like_sf"/>
</dbReference>
<feature type="binding site" evidence="14 15">
    <location>
        <position position="55"/>
    </location>
    <ligand>
        <name>a divalent metal cation</name>
        <dbReference type="ChEBI" id="CHEBI:60240"/>
    </ligand>
</feature>
<keyword evidence="19" id="KW-1185">Reference proteome</keyword>
<name>A0ABY4CE17_9BACT</name>
<comment type="similarity">
    <text evidence="5 14 16">Belongs to the RNase HII family.</text>
</comment>
<evidence type="ECO:0000256" key="3">
    <source>
        <dbReference type="ARBA" id="ARBA00004065"/>
    </source>
</evidence>
<comment type="catalytic activity">
    <reaction evidence="1 14 15 16">
        <text>Endonucleolytic cleavage to 5'-phosphomonoester.</text>
        <dbReference type="EC" id="3.1.26.4"/>
    </reaction>
</comment>
<dbReference type="InterPro" id="IPR036397">
    <property type="entry name" value="RNaseH_sf"/>
</dbReference>
<dbReference type="HAMAP" id="MF_00052_B">
    <property type="entry name" value="RNase_HII_B"/>
    <property type="match status" value="1"/>
</dbReference>
<dbReference type="PANTHER" id="PTHR10954">
    <property type="entry name" value="RIBONUCLEASE H2 SUBUNIT A"/>
    <property type="match status" value="1"/>
</dbReference>
<proteinExistence type="inferred from homology"/>
<accession>A0ABY4CE17</accession>
<keyword evidence="11 14" id="KW-0255">Endonuclease</keyword>
<dbReference type="Gene3D" id="3.30.420.10">
    <property type="entry name" value="Ribonuclease H-like superfamily/Ribonuclease H"/>
    <property type="match status" value="1"/>
</dbReference>
<comment type="cofactor">
    <cofactor evidence="2">
        <name>Mg(2+)</name>
        <dbReference type="ChEBI" id="CHEBI:18420"/>
    </cofactor>
</comment>
<evidence type="ECO:0000313" key="19">
    <source>
        <dbReference type="Proteomes" id="UP000830116"/>
    </source>
</evidence>
<gene>
    <name evidence="14" type="primary">rnhB</name>
    <name evidence="18" type="ORF">MNR06_03000</name>
</gene>
<evidence type="ECO:0000256" key="12">
    <source>
        <dbReference type="ARBA" id="ARBA00022801"/>
    </source>
</evidence>
<dbReference type="InterPro" id="IPR001352">
    <property type="entry name" value="RNase_HII/HIII"/>
</dbReference>
<evidence type="ECO:0000256" key="10">
    <source>
        <dbReference type="ARBA" id="ARBA00022723"/>
    </source>
</evidence>
<evidence type="ECO:0000256" key="13">
    <source>
        <dbReference type="ARBA" id="ARBA00023211"/>
    </source>
</evidence>
<keyword evidence="12 14" id="KW-0378">Hydrolase</keyword>
<evidence type="ECO:0000256" key="7">
    <source>
        <dbReference type="ARBA" id="ARBA00019179"/>
    </source>
</evidence>
<keyword evidence="8 14" id="KW-0963">Cytoplasm</keyword>
<evidence type="ECO:0000256" key="1">
    <source>
        <dbReference type="ARBA" id="ARBA00000077"/>
    </source>
</evidence>
<evidence type="ECO:0000256" key="11">
    <source>
        <dbReference type="ARBA" id="ARBA00022759"/>
    </source>
</evidence>
<dbReference type="EC" id="3.1.26.4" evidence="6 14"/>
<dbReference type="CDD" id="cd07182">
    <property type="entry name" value="RNase_HII_bacteria_HII_like"/>
    <property type="match status" value="1"/>
</dbReference>
<dbReference type="PROSITE" id="PS51975">
    <property type="entry name" value="RNASE_H_2"/>
    <property type="match status" value="1"/>
</dbReference>
<keyword evidence="9 14" id="KW-0540">Nuclease</keyword>
<reference evidence="18" key="1">
    <citation type="submission" date="2022-03" db="EMBL/GenBank/DDBJ databases">
        <title>Genome Identification and Characterization of new species Bdellovibrio reynosense LBG001 sp. nov. from a Mexico soil sample.</title>
        <authorList>
            <person name="Camilli A."/>
            <person name="Ajao Y."/>
            <person name="Guo X."/>
        </authorList>
    </citation>
    <scope>NUCLEOTIDE SEQUENCE</scope>
    <source>
        <strain evidence="18">LBG001</strain>
    </source>
</reference>
<evidence type="ECO:0000256" key="14">
    <source>
        <dbReference type="HAMAP-Rule" id="MF_00052"/>
    </source>
</evidence>
<evidence type="ECO:0000259" key="17">
    <source>
        <dbReference type="PROSITE" id="PS51975"/>
    </source>
</evidence>
<evidence type="ECO:0000256" key="15">
    <source>
        <dbReference type="PROSITE-ProRule" id="PRU01319"/>
    </source>
</evidence>
<dbReference type="NCBIfam" id="NF000595">
    <property type="entry name" value="PRK00015.1-3"/>
    <property type="match status" value="1"/>
</dbReference>
<organism evidence="18 19">
    <name type="scientific">Bdellovibrio reynosensis</name>
    <dbReference type="NCBI Taxonomy" id="2835041"/>
    <lineage>
        <taxon>Bacteria</taxon>
        <taxon>Pseudomonadati</taxon>
        <taxon>Bdellovibrionota</taxon>
        <taxon>Bdellovibrionia</taxon>
        <taxon>Bdellovibrionales</taxon>
        <taxon>Pseudobdellovibrionaceae</taxon>
        <taxon>Bdellovibrio</taxon>
    </lineage>
</organism>
<feature type="binding site" evidence="14 15">
    <location>
        <position position="146"/>
    </location>
    <ligand>
        <name>a divalent metal cation</name>
        <dbReference type="ChEBI" id="CHEBI:60240"/>
    </ligand>
</feature>
<comment type="function">
    <text evidence="3 14 16">Endonuclease that specifically degrades the RNA of RNA-DNA hybrids.</text>
</comment>
<dbReference type="InterPro" id="IPR024567">
    <property type="entry name" value="RNase_HII/HIII_dom"/>
</dbReference>
<comment type="subcellular location">
    <subcellularLocation>
        <location evidence="4 14">Cytoplasm</location>
    </subcellularLocation>
</comment>
<sequence length="248" mass="27058">MAVSKKSASKKKASKKSAVKKILIKKKAAKKVLKKNEYPKVNWREYFPEPVIGVDEVGRGCLAGPVYAAAVIFKSDALSEDVTDSKLISEERREELAELILKEHHVGIGFASVEEIDELNILQASLLAMKRAVEALGVTSGHVLIDGNMKIPKLAGSFEQTTIVKGDLRAPPISAASIVAKVTRDRIMKELSGKYPQYGFEAHKGYSTAIHMESIQAHGPCDVHRKSFSGVKEFVPGYVADPTPTKSE</sequence>
<evidence type="ECO:0000313" key="18">
    <source>
        <dbReference type="EMBL" id="UOF01921.1"/>
    </source>
</evidence>
<evidence type="ECO:0000256" key="6">
    <source>
        <dbReference type="ARBA" id="ARBA00012180"/>
    </source>
</evidence>
<evidence type="ECO:0000256" key="2">
    <source>
        <dbReference type="ARBA" id="ARBA00001946"/>
    </source>
</evidence>
<evidence type="ECO:0000256" key="5">
    <source>
        <dbReference type="ARBA" id="ARBA00007383"/>
    </source>
</evidence>
<dbReference type="GO" id="GO:0004523">
    <property type="term" value="F:RNA-DNA hybrid ribonuclease activity"/>
    <property type="evidence" value="ECO:0007669"/>
    <property type="project" value="UniProtKB-EC"/>
</dbReference>
<dbReference type="EMBL" id="CP093442">
    <property type="protein sequence ID" value="UOF01921.1"/>
    <property type="molecule type" value="Genomic_DNA"/>
</dbReference>
<feature type="binding site" evidence="14 15">
    <location>
        <position position="56"/>
    </location>
    <ligand>
        <name>a divalent metal cation</name>
        <dbReference type="ChEBI" id="CHEBI:60240"/>
    </ligand>
</feature>
<dbReference type="Proteomes" id="UP000830116">
    <property type="component" value="Chromosome"/>
</dbReference>
<dbReference type="SUPFAM" id="SSF53098">
    <property type="entry name" value="Ribonuclease H-like"/>
    <property type="match status" value="1"/>
</dbReference>
<keyword evidence="13 14" id="KW-0464">Manganese</keyword>
<evidence type="ECO:0000256" key="16">
    <source>
        <dbReference type="RuleBase" id="RU003515"/>
    </source>
</evidence>
<keyword evidence="10 14" id="KW-0479">Metal-binding</keyword>
<protein>
    <recommendedName>
        <fullName evidence="7 14">Ribonuclease HII</fullName>
        <shortName evidence="14">RNase HII</shortName>
        <ecNumber evidence="6 14">3.1.26.4</ecNumber>
    </recommendedName>
</protein>
<dbReference type="InterPro" id="IPR022898">
    <property type="entry name" value="RNase_HII"/>
</dbReference>
<dbReference type="RefSeq" id="WP_243538540.1">
    <property type="nucleotide sequence ID" value="NZ_CP093442.1"/>
</dbReference>
<comment type="cofactor">
    <cofactor evidence="14 15">
        <name>Mn(2+)</name>
        <dbReference type="ChEBI" id="CHEBI:29035"/>
    </cofactor>
    <cofactor evidence="14 15">
        <name>Mg(2+)</name>
        <dbReference type="ChEBI" id="CHEBI:18420"/>
    </cofactor>
    <text evidence="14 15">Manganese or magnesium. Binds 1 divalent metal ion per monomer in the absence of substrate. May bind a second metal ion after substrate binding.</text>
</comment>
<evidence type="ECO:0000256" key="9">
    <source>
        <dbReference type="ARBA" id="ARBA00022722"/>
    </source>
</evidence>
<feature type="domain" description="RNase H type-2" evidence="17">
    <location>
        <begin position="49"/>
        <end position="240"/>
    </location>
</feature>
<evidence type="ECO:0000256" key="4">
    <source>
        <dbReference type="ARBA" id="ARBA00004496"/>
    </source>
</evidence>
<dbReference type="PANTHER" id="PTHR10954:SF18">
    <property type="entry name" value="RIBONUCLEASE HII"/>
    <property type="match status" value="1"/>
</dbReference>
<dbReference type="Pfam" id="PF01351">
    <property type="entry name" value="RNase_HII"/>
    <property type="match status" value="1"/>
</dbReference>
<evidence type="ECO:0000256" key="8">
    <source>
        <dbReference type="ARBA" id="ARBA00022490"/>
    </source>
</evidence>